<keyword evidence="1" id="KW-0732">Signal</keyword>
<keyword evidence="4" id="KW-1185">Reference proteome</keyword>
<evidence type="ECO:0000259" key="2">
    <source>
        <dbReference type="SMART" id="SM00460"/>
    </source>
</evidence>
<dbReference type="PANTHER" id="PTHR46333">
    <property type="entry name" value="CYTOKINESIS PROTEIN 3"/>
    <property type="match status" value="1"/>
</dbReference>
<gene>
    <name evidence="3" type="ORF">H8S17_12375</name>
</gene>
<feature type="domain" description="Transglutaminase-like" evidence="2">
    <location>
        <begin position="166"/>
        <end position="222"/>
    </location>
</feature>
<dbReference type="PANTHER" id="PTHR46333:SF2">
    <property type="entry name" value="CYTOKINESIS PROTEIN 3"/>
    <property type="match status" value="1"/>
</dbReference>
<comment type="caution">
    <text evidence="3">The sequence shown here is derived from an EMBL/GenBank/DDBJ whole genome shotgun (WGS) entry which is preliminary data.</text>
</comment>
<dbReference type="InterPro" id="IPR008964">
    <property type="entry name" value="Invasin/intimin_cell_adhesion"/>
</dbReference>
<sequence length="356" mass="38864">MNKNSRSFVSFLCCMFLFFAILAVPSQVSAKTGLSKTELTLSVGQTKTLRLNGTSGKTTYRSSKKSVATVTSKGKITAKGKGSAVITAKNHGITYTCKVCVYNVSYSNQQVAAKAKKVILQTIKGGMSDAKKIKTIHDYIISNCAYDYNSYLKNQIPGTSFSPAGVLLKKKAVCQGYAETTKLFMDSLGIPCKMVVGTGNGGGHAWNLVQVGKKWYHLDVTWDDPVPDVKGRLRYEYFLVKDSVMAEDHNWNKNAYPKCKSSSNSLISLFGTVTKNVSDASSVLASQYQNGNKKLTLILPTKASGADTFSMMSCLSDAAELLGMECHSCSYSYYIYGSYYIYNITTTFTPASSYES</sequence>
<dbReference type="EMBL" id="JACOPH010000012">
    <property type="protein sequence ID" value="MBC5714981.1"/>
    <property type="molecule type" value="Genomic_DNA"/>
</dbReference>
<dbReference type="Pfam" id="PF26182">
    <property type="entry name" value="Ig_NUP210_5th"/>
    <property type="match status" value="1"/>
</dbReference>
<dbReference type="Gene3D" id="3.10.620.30">
    <property type="match status" value="1"/>
</dbReference>
<evidence type="ECO:0000313" key="3">
    <source>
        <dbReference type="EMBL" id="MBC5714981.1"/>
    </source>
</evidence>
<dbReference type="Proteomes" id="UP000606720">
    <property type="component" value="Unassembled WGS sequence"/>
</dbReference>
<dbReference type="RefSeq" id="WP_186867543.1">
    <property type="nucleotide sequence ID" value="NZ_JACOPH010000012.1"/>
</dbReference>
<dbReference type="InterPro" id="IPR052557">
    <property type="entry name" value="CAP/Cytokinesis_protein"/>
</dbReference>
<dbReference type="Pfam" id="PF01841">
    <property type="entry name" value="Transglut_core"/>
    <property type="match status" value="1"/>
</dbReference>
<dbReference type="InterPro" id="IPR002931">
    <property type="entry name" value="Transglutaminase-like"/>
</dbReference>
<feature type="chain" id="PRO_5036996365" description="Transglutaminase-like domain-containing protein" evidence="1">
    <location>
        <begin position="31"/>
        <end position="356"/>
    </location>
</feature>
<organism evidence="3 4">
    <name type="scientific">Roseburia zhanii</name>
    <dbReference type="NCBI Taxonomy" id="2763064"/>
    <lineage>
        <taxon>Bacteria</taxon>
        <taxon>Bacillati</taxon>
        <taxon>Bacillota</taxon>
        <taxon>Clostridia</taxon>
        <taxon>Lachnospirales</taxon>
        <taxon>Lachnospiraceae</taxon>
        <taxon>Roseburia</taxon>
    </lineage>
</organism>
<accession>A0A923RTP9</accession>
<name>A0A923RTP9_9FIRM</name>
<dbReference type="SUPFAM" id="SSF49373">
    <property type="entry name" value="Invasin/intimin cell-adhesion fragments"/>
    <property type="match status" value="1"/>
</dbReference>
<dbReference type="GO" id="GO:0005737">
    <property type="term" value="C:cytoplasm"/>
    <property type="evidence" value="ECO:0007669"/>
    <property type="project" value="TreeGrafter"/>
</dbReference>
<proteinExistence type="predicted"/>
<evidence type="ECO:0000313" key="4">
    <source>
        <dbReference type="Proteomes" id="UP000606720"/>
    </source>
</evidence>
<evidence type="ECO:0000256" key="1">
    <source>
        <dbReference type="SAM" id="SignalP"/>
    </source>
</evidence>
<dbReference type="SMART" id="SM00460">
    <property type="entry name" value="TGc"/>
    <property type="match status" value="1"/>
</dbReference>
<reference evidence="3" key="1">
    <citation type="submission" date="2020-08" db="EMBL/GenBank/DDBJ databases">
        <title>Genome public.</title>
        <authorList>
            <person name="Liu C."/>
            <person name="Sun Q."/>
        </authorList>
    </citation>
    <scope>NUCLEOTIDE SEQUENCE</scope>
    <source>
        <strain evidence="3">BX1005</strain>
    </source>
</reference>
<dbReference type="InterPro" id="IPR038765">
    <property type="entry name" value="Papain-like_cys_pep_sf"/>
</dbReference>
<dbReference type="SUPFAM" id="SSF54001">
    <property type="entry name" value="Cysteine proteinases"/>
    <property type="match status" value="1"/>
</dbReference>
<dbReference type="AlphaFoldDB" id="A0A923RTP9"/>
<feature type="signal peptide" evidence="1">
    <location>
        <begin position="1"/>
        <end position="30"/>
    </location>
</feature>
<protein>
    <recommendedName>
        <fullName evidence="2">Transglutaminase-like domain-containing protein</fullName>
    </recommendedName>
</protein>